<evidence type="ECO:0000256" key="1">
    <source>
        <dbReference type="ARBA" id="ARBA00022670"/>
    </source>
</evidence>
<dbReference type="SUPFAM" id="SSF55031">
    <property type="entry name" value="Bacterial exopeptidase dimerisation domain"/>
    <property type="match status" value="1"/>
</dbReference>
<dbReference type="EMBL" id="JBHULU010000003">
    <property type="protein sequence ID" value="MFD2512691.1"/>
    <property type="molecule type" value="Genomic_DNA"/>
</dbReference>
<dbReference type="EC" id="3.4.13.-" evidence="5"/>
<feature type="domain" description="Peptidase M20 dimerisation" evidence="4">
    <location>
        <begin position="191"/>
        <end position="348"/>
    </location>
</feature>
<accession>A0ABW5IHU6</accession>
<dbReference type="InterPro" id="IPR036264">
    <property type="entry name" value="Bact_exopeptidase_dim_dom"/>
</dbReference>
<dbReference type="InterPro" id="IPR011650">
    <property type="entry name" value="Peptidase_M20_dimer"/>
</dbReference>
<dbReference type="NCBIfam" id="NF006053">
    <property type="entry name" value="PRK08201.1"/>
    <property type="match status" value="1"/>
</dbReference>
<dbReference type="PANTHER" id="PTHR43270">
    <property type="entry name" value="BETA-ALA-HIS DIPEPTIDASE"/>
    <property type="match status" value="1"/>
</dbReference>
<gene>
    <name evidence="5" type="ORF">ACFSRY_02325</name>
</gene>
<dbReference type="PANTHER" id="PTHR43270:SF12">
    <property type="entry name" value="SUCCINYL-DIAMINOPIMELATE DESUCCINYLASE"/>
    <property type="match status" value="1"/>
</dbReference>
<dbReference type="Gene3D" id="3.30.70.360">
    <property type="match status" value="1"/>
</dbReference>
<dbReference type="Gene3D" id="3.40.630.10">
    <property type="entry name" value="Zn peptidases"/>
    <property type="match status" value="1"/>
</dbReference>
<dbReference type="GO" id="GO:0016805">
    <property type="term" value="F:dipeptidase activity"/>
    <property type="evidence" value="ECO:0007669"/>
    <property type="project" value="UniProtKB-KW"/>
</dbReference>
<keyword evidence="5" id="KW-0224">Dipeptidase</keyword>
<keyword evidence="6" id="KW-1185">Reference proteome</keyword>
<dbReference type="NCBIfam" id="NF006579">
    <property type="entry name" value="PRK09104.1"/>
    <property type="match status" value="1"/>
</dbReference>
<evidence type="ECO:0000256" key="3">
    <source>
        <dbReference type="ARBA" id="ARBA00022801"/>
    </source>
</evidence>
<evidence type="ECO:0000256" key="2">
    <source>
        <dbReference type="ARBA" id="ARBA00022723"/>
    </source>
</evidence>
<name>A0ABW5IHU6_9BACT</name>
<comment type="caution">
    <text evidence="5">The sequence shown here is derived from an EMBL/GenBank/DDBJ whole genome shotgun (WGS) entry which is preliminary data.</text>
</comment>
<dbReference type="Proteomes" id="UP001597544">
    <property type="component" value="Unassembled WGS sequence"/>
</dbReference>
<keyword evidence="3 5" id="KW-0378">Hydrolase</keyword>
<dbReference type="CDD" id="cd05680">
    <property type="entry name" value="M20_dipept_like"/>
    <property type="match status" value="1"/>
</dbReference>
<dbReference type="InterPro" id="IPR051458">
    <property type="entry name" value="Cyt/Met_Dipeptidase"/>
</dbReference>
<reference evidence="6" key="1">
    <citation type="journal article" date="2019" name="Int. J. Syst. Evol. Microbiol.">
        <title>The Global Catalogue of Microorganisms (GCM) 10K type strain sequencing project: providing services to taxonomists for standard genome sequencing and annotation.</title>
        <authorList>
            <consortium name="The Broad Institute Genomics Platform"/>
            <consortium name="The Broad Institute Genome Sequencing Center for Infectious Disease"/>
            <person name="Wu L."/>
            <person name="Ma J."/>
        </authorList>
    </citation>
    <scope>NUCLEOTIDE SEQUENCE [LARGE SCALE GENOMIC DNA]</scope>
    <source>
        <strain evidence="6">KCTC 42498</strain>
    </source>
</reference>
<protein>
    <submittedName>
        <fullName evidence="5">Dipeptidase</fullName>
        <ecNumber evidence="5">3.4.13.-</ecNumber>
    </submittedName>
</protein>
<dbReference type="Pfam" id="PF07687">
    <property type="entry name" value="M20_dimer"/>
    <property type="match status" value="1"/>
</dbReference>
<dbReference type="NCBIfam" id="NF005914">
    <property type="entry name" value="PRK07907.1"/>
    <property type="match status" value="1"/>
</dbReference>
<evidence type="ECO:0000313" key="5">
    <source>
        <dbReference type="EMBL" id="MFD2512691.1"/>
    </source>
</evidence>
<organism evidence="5 6">
    <name type="scientific">Pontibacter locisalis</name>
    <dbReference type="NCBI Taxonomy" id="1719035"/>
    <lineage>
        <taxon>Bacteria</taxon>
        <taxon>Pseudomonadati</taxon>
        <taxon>Bacteroidota</taxon>
        <taxon>Cytophagia</taxon>
        <taxon>Cytophagales</taxon>
        <taxon>Hymenobacteraceae</taxon>
        <taxon>Pontibacter</taxon>
    </lineage>
</organism>
<dbReference type="SUPFAM" id="SSF53187">
    <property type="entry name" value="Zn-dependent exopeptidases"/>
    <property type="match status" value="1"/>
</dbReference>
<keyword evidence="2" id="KW-0479">Metal-binding</keyword>
<dbReference type="Pfam" id="PF01546">
    <property type="entry name" value="Peptidase_M20"/>
    <property type="match status" value="1"/>
</dbReference>
<keyword evidence="1" id="KW-0645">Protease</keyword>
<dbReference type="RefSeq" id="WP_377503054.1">
    <property type="nucleotide sequence ID" value="NZ_JBHULU010000003.1"/>
</dbReference>
<proteinExistence type="predicted"/>
<sequence>MINQYINENKDRFVNELLDMLRIPSVSADPKFKKDVLGTAEFVKQRLIDAGADNVELVETAGYPVVYGEKMVDPSLPTVIVYGHYDVQPADPYELWNSPPFEPVIKDGKIYARGACDDKGQMYMHVKAFETMMRTGTLACNVKFMIEGEEEVGSANLATFVKENKDRLKGDVILISDTGMLGNDTPSITTGLRGMSYVEVEVTGPNRDLHSGLYGGAVANPINILCQMIASMHDENNHITIPGFYDNVDELSQEERAEMARAPFDLEKYKKALDLKDVHGESGYVTMERNSIRPTLDVNGIWGGYTGEGAKTVIPSKAFAKISMRLVPHQTSEEITKKFKKHFESIAPASVRVVVRPHHGGEPVVTPTDSVAYQAASKAYEETFGVKPIPVRSGGSIPIVSMFKSELGLDSVLMGFGLDTDAIHSPNEHFGVFNYMKGIETIPLFYKHFAEMSK</sequence>
<dbReference type="InterPro" id="IPR002933">
    <property type="entry name" value="Peptidase_M20"/>
</dbReference>
<evidence type="ECO:0000313" key="6">
    <source>
        <dbReference type="Proteomes" id="UP001597544"/>
    </source>
</evidence>
<evidence type="ECO:0000259" key="4">
    <source>
        <dbReference type="Pfam" id="PF07687"/>
    </source>
</evidence>